<proteinExistence type="predicted"/>
<evidence type="ECO:0000256" key="1">
    <source>
        <dbReference type="SAM" id="MobiDB-lite"/>
    </source>
</evidence>
<organism evidence="2 3">
    <name type="scientific">Etheostoma spectabile</name>
    <name type="common">orangethroat darter</name>
    <dbReference type="NCBI Taxonomy" id="54343"/>
    <lineage>
        <taxon>Eukaryota</taxon>
        <taxon>Metazoa</taxon>
        <taxon>Chordata</taxon>
        <taxon>Craniata</taxon>
        <taxon>Vertebrata</taxon>
        <taxon>Euteleostomi</taxon>
        <taxon>Actinopterygii</taxon>
        <taxon>Neopterygii</taxon>
        <taxon>Teleostei</taxon>
        <taxon>Neoteleostei</taxon>
        <taxon>Acanthomorphata</taxon>
        <taxon>Eupercaria</taxon>
        <taxon>Perciformes</taxon>
        <taxon>Percoidei</taxon>
        <taxon>Percidae</taxon>
        <taxon>Etheostomatinae</taxon>
        <taxon>Etheostoma</taxon>
    </lineage>
</organism>
<gene>
    <name evidence="2" type="ORF">FQN60_006070</name>
</gene>
<accession>A0A5J5C9Q4</accession>
<reference evidence="2 3" key="1">
    <citation type="submission" date="2019-08" db="EMBL/GenBank/DDBJ databases">
        <title>A chromosome-level genome assembly, high-density linkage maps, and genome scans reveal the genomic architecture of hybrid incompatibilities underlying speciation via character displacement in darters (Percidae: Etheostominae).</title>
        <authorList>
            <person name="Moran R.L."/>
            <person name="Catchen J.M."/>
            <person name="Fuller R.C."/>
        </authorList>
    </citation>
    <scope>NUCLEOTIDE SEQUENCE [LARGE SCALE GENOMIC DNA]</scope>
    <source>
        <strain evidence="2">EspeVRDwgs_2016</strain>
        <tissue evidence="2">Muscle</tissue>
    </source>
</reference>
<feature type="region of interest" description="Disordered" evidence="1">
    <location>
        <begin position="72"/>
        <end position="92"/>
    </location>
</feature>
<dbReference type="EMBL" id="VOFY01000754">
    <property type="protein sequence ID" value="KAA8578387.1"/>
    <property type="molecule type" value="Genomic_DNA"/>
</dbReference>
<sequence length="92" mass="9933">MCCTCSRQDHACLGERTQSRGPGPAGSRSRTSRVQDQDQQGPGPGPAGSRSRTLFLIWIIASSSVPCLNIVESRSRRRVHGGHHGDDDVTFS</sequence>
<dbReference type="AlphaFoldDB" id="A0A5J5C9Q4"/>
<feature type="region of interest" description="Disordered" evidence="1">
    <location>
        <begin position="13"/>
        <end position="49"/>
    </location>
</feature>
<evidence type="ECO:0000313" key="3">
    <source>
        <dbReference type="Proteomes" id="UP000327493"/>
    </source>
</evidence>
<name>A0A5J5C9Q4_9PERO</name>
<protein>
    <submittedName>
        <fullName evidence="2">Uncharacterized protein</fullName>
    </submittedName>
</protein>
<keyword evidence="3" id="KW-1185">Reference proteome</keyword>
<feature type="compositionally biased region" description="Basic and acidic residues" evidence="1">
    <location>
        <begin position="83"/>
        <end position="92"/>
    </location>
</feature>
<comment type="caution">
    <text evidence="2">The sequence shown here is derived from an EMBL/GenBank/DDBJ whole genome shotgun (WGS) entry which is preliminary data.</text>
</comment>
<evidence type="ECO:0000313" key="2">
    <source>
        <dbReference type="EMBL" id="KAA8578387.1"/>
    </source>
</evidence>
<dbReference type="Proteomes" id="UP000327493">
    <property type="component" value="Unassembled WGS sequence"/>
</dbReference>